<keyword evidence="2" id="KW-0812">Transmembrane</keyword>
<proteinExistence type="predicted"/>
<evidence type="ECO:0000313" key="3">
    <source>
        <dbReference type="EMBL" id="KTG09720.1"/>
    </source>
</evidence>
<dbReference type="RefSeq" id="WP_058581075.1">
    <property type="nucleotide sequence ID" value="NZ_LOPU01000018.1"/>
</dbReference>
<dbReference type="AlphaFoldDB" id="A0A0W1R8G7"/>
<feature type="transmembrane region" description="Helical" evidence="2">
    <location>
        <begin position="54"/>
        <end position="73"/>
    </location>
</feature>
<dbReference type="Proteomes" id="UP000054387">
    <property type="component" value="Unassembled WGS sequence"/>
</dbReference>
<keyword evidence="2" id="KW-1133">Transmembrane helix</keyword>
<evidence type="ECO:0000256" key="1">
    <source>
        <dbReference type="SAM" id="MobiDB-lite"/>
    </source>
</evidence>
<evidence type="ECO:0000256" key="2">
    <source>
        <dbReference type="SAM" id="Phobius"/>
    </source>
</evidence>
<evidence type="ECO:0008006" key="5">
    <source>
        <dbReference type="Google" id="ProtNLM"/>
    </source>
</evidence>
<feature type="transmembrane region" description="Helical" evidence="2">
    <location>
        <begin position="20"/>
        <end position="42"/>
    </location>
</feature>
<keyword evidence="2" id="KW-0472">Membrane</keyword>
<keyword evidence="4" id="KW-1185">Reference proteome</keyword>
<evidence type="ECO:0000313" key="4">
    <source>
        <dbReference type="Proteomes" id="UP000054387"/>
    </source>
</evidence>
<organism evidence="3 4">
    <name type="scientific">Haloprofundus marisrubri</name>
    <dbReference type="NCBI Taxonomy" id="1514971"/>
    <lineage>
        <taxon>Archaea</taxon>
        <taxon>Methanobacteriati</taxon>
        <taxon>Methanobacteriota</taxon>
        <taxon>Stenosarchaea group</taxon>
        <taxon>Halobacteria</taxon>
        <taxon>Halobacteriales</taxon>
        <taxon>Haloferacaceae</taxon>
        <taxon>Haloprofundus</taxon>
    </lineage>
</organism>
<name>A0A0W1R8G7_9EURY</name>
<gene>
    <name evidence="3" type="ORF">AUR64_08750</name>
</gene>
<dbReference type="STRING" id="1514971.AUR64_08750"/>
<comment type="caution">
    <text evidence="3">The sequence shown here is derived from an EMBL/GenBank/DDBJ whole genome shotgun (WGS) entry which is preliminary data.</text>
</comment>
<feature type="region of interest" description="Disordered" evidence="1">
    <location>
        <begin position="76"/>
        <end position="96"/>
    </location>
</feature>
<dbReference type="EMBL" id="LOPU01000018">
    <property type="protein sequence ID" value="KTG09720.1"/>
    <property type="molecule type" value="Genomic_DNA"/>
</dbReference>
<sequence>MSSFFSIPLFGSTPDGAVLTVFLLLAATAWIVPVAGSVWVYRNAEMRTDTNSEAWTLATLLSGGLAMVLYVLMRGEKSHSPTDSDESTVDEDRDDF</sequence>
<accession>A0A0W1R8G7</accession>
<reference evidence="3 4" key="1">
    <citation type="submission" date="2015-12" db="EMBL/GenBank/DDBJ databases">
        <title>Haloprofundus marisrubri gen. nov., sp. nov., an extremely halophilic archaeon isolated from the Discovery deep brine-seawater interface in the Red Sea.</title>
        <authorList>
            <person name="Zhang G."/>
            <person name="Stingl U."/>
            <person name="Rashid M."/>
        </authorList>
    </citation>
    <scope>NUCLEOTIDE SEQUENCE [LARGE SCALE GENOMIC DNA]</scope>
    <source>
        <strain evidence="3 4">SB9</strain>
    </source>
</reference>
<feature type="compositionally biased region" description="Acidic residues" evidence="1">
    <location>
        <begin position="83"/>
        <end position="96"/>
    </location>
</feature>
<protein>
    <recommendedName>
        <fullName evidence="5">Cardiolipin synthase N-terminal domain-containing protein</fullName>
    </recommendedName>
</protein>